<dbReference type="Pfam" id="PF00675">
    <property type="entry name" value="Peptidase_M16"/>
    <property type="match status" value="1"/>
</dbReference>
<sequence length="443" mass="47487">MNAFTAPLRRAASLLGFTALTVLSLASVAEAVDIKEVTSPGGIHALLVEDYTNPLIAMRFAFKGAGSTQDPAGKEGTANLLSGLLDEGAGDIKSQDFQAKLDELGVALSYDAGMDNFSGNFRTIVENEDEAFRLLKLSLNEPRFDEEPVARIRGQIAANIRANEQDPGTLASRAFRRTVFPDHPYARPVEGTQESLAAVSADDLKSFRSKVFAKDNLYVGVVGAIDAETLKRRLDETFGPLRDKAELTAIPDIQPVTGKVEAVTLDVPQTQIQFALPGVKRKDPDFFAAYLVNHVLGGGTFSSRLYQEIREKRGLAYGVGTGLSSFDHAAMLAGSTATRADKAKESVSIIRAELKRMAENGPTADELAKAKAYVKGSYAVQNLSSSLSIASTLVGIQLEDLGIDYIQKRQGLIDAVTLDDTKRVAKQLLATDPSFVTVGQAGS</sequence>
<dbReference type="InterPro" id="IPR007863">
    <property type="entry name" value="Peptidase_M16_C"/>
</dbReference>
<dbReference type="PANTHER" id="PTHR11851">
    <property type="entry name" value="METALLOPROTEASE"/>
    <property type="match status" value="1"/>
</dbReference>
<dbReference type="PANTHER" id="PTHR11851:SF224">
    <property type="entry name" value="PROCESSING PROTEASE"/>
    <property type="match status" value="1"/>
</dbReference>
<dbReference type="Proteomes" id="UP000078272">
    <property type="component" value="Unassembled WGS sequence"/>
</dbReference>
<dbReference type="InterPro" id="IPR011765">
    <property type="entry name" value="Pept_M16_N"/>
</dbReference>
<dbReference type="STRING" id="401562.NS365_17255"/>
<reference evidence="4 5" key="1">
    <citation type="journal article" date="2016" name="Front. Microbiol.">
        <title>Genomic Resource of Rice Seed Associated Bacteria.</title>
        <authorList>
            <person name="Midha S."/>
            <person name="Bansal K."/>
            <person name="Sharma S."/>
            <person name="Kumar N."/>
            <person name="Patil P.P."/>
            <person name="Chaudhry V."/>
            <person name="Patil P.B."/>
        </authorList>
    </citation>
    <scope>NUCLEOTIDE SEQUENCE [LARGE SCALE GENOMIC DNA]</scope>
    <source>
        <strain evidence="4 5">NS226</strain>
    </source>
</reference>
<dbReference type="AlphaFoldDB" id="A0A175R8E6"/>
<dbReference type="EMBL" id="LDPZ01000020">
    <property type="protein sequence ID" value="KTQ95822.1"/>
    <property type="molecule type" value="Genomic_DNA"/>
</dbReference>
<dbReference type="Pfam" id="PF05193">
    <property type="entry name" value="Peptidase_M16_C"/>
    <property type="match status" value="1"/>
</dbReference>
<evidence type="ECO:0000313" key="5">
    <source>
        <dbReference type="Proteomes" id="UP000078272"/>
    </source>
</evidence>
<gene>
    <name evidence="4" type="ORF">NS226_10500</name>
</gene>
<dbReference type="GO" id="GO:0006508">
    <property type="term" value="P:proteolysis"/>
    <property type="evidence" value="ECO:0007669"/>
    <property type="project" value="UniProtKB-KW"/>
</dbReference>
<dbReference type="InterPro" id="IPR050361">
    <property type="entry name" value="MPP/UQCRC_Complex"/>
</dbReference>
<name>A0A175R8E6_9HYPH</name>
<dbReference type="SUPFAM" id="SSF63411">
    <property type="entry name" value="LuxS/MPP-like metallohydrolase"/>
    <property type="match status" value="2"/>
</dbReference>
<evidence type="ECO:0000256" key="1">
    <source>
        <dbReference type="SAM" id="SignalP"/>
    </source>
</evidence>
<feature type="signal peptide" evidence="1">
    <location>
        <begin position="1"/>
        <end position="31"/>
    </location>
</feature>
<dbReference type="PATRIC" id="fig|401562.3.peg.1576"/>
<keyword evidence="1" id="KW-0732">Signal</keyword>
<feature type="chain" id="PRO_5008041700" evidence="1">
    <location>
        <begin position="32"/>
        <end position="443"/>
    </location>
</feature>
<evidence type="ECO:0000259" key="3">
    <source>
        <dbReference type="Pfam" id="PF05193"/>
    </source>
</evidence>
<protein>
    <submittedName>
        <fullName evidence="4">Zinc protease</fullName>
    </submittedName>
</protein>
<evidence type="ECO:0000259" key="2">
    <source>
        <dbReference type="Pfam" id="PF00675"/>
    </source>
</evidence>
<dbReference type="GO" id="GO:0046872">
    <property type="term" value="F:metal ion binding"/>
    <property type="evidence" value="ECO:0007669"/>
    <property type="project" value="InterPro"/>
</dbReference>
<evidence type="ECO:0000313" key="4">
    <source>
        <dbReference type="EMBL" id="KTQ95822.1"/>
    </source>
</evidence>
<proteinExistence type="predicted"/>
<organism evidence="4 5">
    <name type="scientific">Aureimonas ureilytica</name>
    <dbReference type="NCBI Taxonomy" id="401562"/>
    <lineage>
        <taxon>Bacteria</taxon>
        <taxon>Pseudomonadati</taxon>
        <taxon>Pseudomonadota</taxon>
        <taxon>Alphaproteobacteria</taxon>
        <taxon>Hyphomicrobiales</taxon>
        <taxon>Aurantimonadaceae</taxon>
        <taxon>Aureimonas</taxon>
    </lineage>
</organism>
<keyword evidence="4" id="KW-0645">Protease</keyword>
<feature type="domain" description="Peptidase M16 C-terminal" evidence="3">
    <location>
        <begin position="199"/>
        <end position="372"/>
    </location>
</feature>
<keyword evidence="4" id="KW-0378">Hydrolase</keyword>
<dbReference type="GO" id="GO:0008233">
    <property type="term" value="F:peptidase activity"/>
    <property type="evidence" value="ECO:0007669"/>
    <property type="project" value="UniProtKB-KW"/>
</dbReference>
<dbReference type="OrthoDB" id="9811314at2"/>
<dbReference type="RefSeq" id="WP_058634948.1">
    <property type="nucleotide sequence ID" value="NZ_LDPZ01000020.1"/>
</dbReference>
<feature type="domain" description="Peptidase M16 N-terminal" evidence="2">
    <location>
        <begin position="64"/>
        <end position="192"/>
    </location>
</feature>
<dbReference type="Gene3D" id="3.30.830.10">
    <property type="entry name" value="Metalloenzyme, LuxS/M16 peptidase-like"/>
    <property type="match status" value="2"/>
</dbReference>
<accession>A0A175R8E6</accession>
<comment type="caution">
    <text evidence="4">The sequence shown here is derived from an EMBL/GenBank/DDBJ whole genome shotgun (WGS) entry which is preliminary data.</text>
</comment>
<dbReference type="InterPro" id="IPR011249">
    <property type="entry name" value="Metalloenz_LuxS/M16"/>
</dbReference>